<reference evidence="8 9" key="1">
    <citation type="submission" date="2020-06" db="EMBL/GenBank/DDBJ databases">
        <title>Transcriptomic and genomic resources for Thalictrum thalictroides and T. hernandezii: Facilitating candidate gene discovery in an emerging model plant lineage.</title>
        <authorList>
            <person name="Arias T."/>
            <person name="Riano-Pachon D.M."/>
            <person name="Di Stilio V.S."/>
        </authorList>
    </citation>
    <scope>NUCLEOTIDE SEQUENCE [LARGE SCALE GENOMIC DNA]</scope>
    <source>
        <strain evidence="9">cv. WT478/WT964</strain>
        <tissue evidence="8">Leaves</tissue>
    </source>
</reference>
<evidence type="ECO:0000313" key="8">
    <source>
        <dbReference type="EMBL" id="KAF5178018.1"/>
    </source>
</evidence>
<dbReference type="EMBL" id="JABWDY010040576">
    <property type="protein sequence ID" value="KAF5178018.1"/>
    <property type="molecule type" value="Genomic_DNA"/>
</dbReference>
<dbReference type="InterPro" id="IPR036236">
    <property type="entry name" value="Znf_C2H2_sf"/>
</dbReference>
<comment type="caution">
    <text evidence="8">The sequence shown here is derived from an EMBL/GenBank/DDBJ whole genome shotgun (WGS) entry which is preliminary data.</text>
</comment>
<dbReference type="PANTHER" id="PTHR47287:SF15">
    <property type="entry name" value="ZINC FINGER PROTEIN 3-LIKE"/>
    <property type="match status" value="1"/>
</dbReference>
<proteinExistence type="predicted"/>
<dbReference type="Gene3D" id="3.30.160.60">
    <property type="entry name" value="Classic Zinc Finger"/>
    <property type="match status" value="1"/>
</dbReference>
<keyword evidence="3 6" id="KW-0863">Zinc-finger</keyword>
<keyword evidence="2" id="KW-0479">Metal-binding</keyword>
<dbReference type="SUPFAM" id="SSF57667">
    <property type="entry name" value="beta-beta-alpha zinc fingers"/>
    <property type="match status" value="1"/>
</dbReference>
<evidence type="ECO:0000256" key="3">
    <source>
        <dbReference type="ARBA" id="ARBA00022771"/>
    </source>
</evidence>
<gene>
    <name evidence="8" type="ORF">FRX31_032395</name>
</gene>
<evidence type="ECO:0000313" key="9">
    <source>
        <dbReference type="Proteomes" id="UP000554482"/>
    </source>
</evidence>
<dbReference type="PANTHER" id="PTHR47287">
    <property type="entry name" value="C2H2 AND C2HC ZINC FINGERS SUPERFAMILY PROTEIN"/>
    <property type="match status" value="1"/>
</dbReference>
<name>A0A7J6UZY6_THATH</name>
<dbReference type="GO" id="GO:0008270">
    <property type="term" value="F:zinc ion binding"/>
    <property type="evidence" value="ECO:0007669"/>
    <property type="project" value="UniProtKB-KW"/>
</dbReference>
<dbReference type="GO" id="GO:0009788">
    <property type="term" value="P:negative regulation of abscisic acid-activated signaling pathway"/>
    <property type="evidence" value="ECO:0007669"/>
    <property type="project" value="InterPro"/>
</dbReference>
<evidence type="ECO:0000256" key="6">
    <source>
        <dbReference type="PROSITE-ProRule" id="PRU00042"/>
    </source>
</evidence>
<keyword evidence="4" id="KW-0862">Zinc</keyword>
<dbReference type="PROSITE" id="PS00028">
    <property type="entry name" value="ZINC_FINGER_C2H2_1"/>
    <property type="match status" value="1"/>
</dbReference>
<evidence type="ECO:0000259" key="7">
    <source>
        <dbReference type="PROSITE" id="PS50157"/>
    </source>
</evidence>
<evidence type="ECO:0000256" key="4">
    <source>
        <dbReference type="ARBA" id="ARBA00022833"/>
    </source>
</evidence>
<keyword evidence="5" id="KW-0539">Nucleus</keyword>
<keyword evidence="9" id="KW-1185">Reference proteome</keyword>
<accession>A0A7J6UZY6</accession>
<dbReference type="GO" id="GO:0005634">
    <property type="term" value="C:nucleus"/>
    <property type="evidence" value="ECO:0007669"/>
    <property type="project" value="UniProtKB-SubCell"/>
</dbReference>
<dbReference type="InterPro" id="IPR044246">
    <property type="entry name" value="ZFP3-like"/>
</dbReference>
<evidence type="ECO:0000256" key="2">
    <source>
        <dbReference type="ARBA" id="ARBA00022723"/>
    </source>
</evidence>
<dbReference type="OrthoDB" id="1915958at2759"/>
<evidence type="ECO:0000256" key="5">
    <source>
        <dbReference type="ARBA" id="ARBA00023242"/>
    </source>
</evidence>
<sequence>MEGDEEMALELVEGQGNVGMVEPADTRVFPCMFCPRKFYSSQALGGHQNAHKKERTAARKAQRASEHKLCNIAASPLPQFVIPLNHHQIGSYNSTICINTHASDLGYPPPQFGSNGAPRFTYGVYAGNTTNIAANGVAVATPWNKYDQLDQQAAGYYNWPTNYKYNTVYSAEPSVTATYKNQNLEVTDDNNNNDQKLDLTLHL</sequence>
<organism evidence="8 9">
    <name type="scientific">Thalictrum thalictroides</name>
    <name type="common">Rue-anemone</name>
    <name type="synonym">Anemone thalictroides</name>
    <dbReference type="NCBI Taxonomy" id="46969"/>
    <lineage>
        <taxon>Eukaryota</taxon>
        <taxon>Viridiplantae</taxon>
        <taxon>Streptophyta</taxon>
        <taxon>Embryophyta</taxon>
        <taxon>Tracheophyta</taxon>
        <taxon>Spermatophyta</taxon>
        <taxon>Magnoliopsida</taxon>
        <taxon>Ranunculales</taxon>
        <taxon>Ranunculaceae</taxon>
        <taxon>Thalictroideae</taxon>
        <taxon>Thalictrum</taxon>
    </lineage>
</organism>
<evidence type="ECO:0000256" key="1">
    <source>
        <dbReference type="ARBA" id="ARBA00004123"/>
    </source>
</evidence>
<feature type="domain" description="C2H2-type" evidence="7">
    <location>
        <begin position="29"/>
        <end position="56"/>
    </location>
</feature>
<dbReference type="Proteomes" id="UP000554482">
    <property type="component" value="Unassembled WGS sequence"/>
</dbReference>
<comment type="subcellular location">
    <subcellularLocation>
        <location evidence="1">Nucleus</location>
    </subcellularLocation>
</comment>
<dbReference type="PROSITE" id="PS50157">
    <property type="entry name" value="ZINC_FINGER_C2H2_2"/>
    <property type="match status" value="1"/>
</dbReference>
<dbReference type="AlphaFoldDB" id="A0A7J6UZY6"/>
<dbReference type="InterPro" id="IPR013087">
    <property type="entry name" value="Znf_C2H2_type"/>
</dbReference>
<protein>
    <submittedName>
        <fullName evidence="8">Zinc finger protein</fullName>
    </submittedName>
</protein>